<dbReference type="AlphaFoldDB" id="A0A1Y0ID45"/>
<protein>
    <submittedName>
        <fullName evidence="1">Uncharacterized protein</fullName>
    </submittedName>
</protein>
<proteinExistence type="predicted"/>
<evidence type="ECO:0000313" key="2">
    <source>
        <dbReference type="Proteomes" id="UP000196027"/>
    </source>
</evidence>
<organism evidence="1 2">
    <name type="scientific">Oleiphilus messinensis</name>
    <dbReference type="NCBI Taxonomy" id="141451"/>
    <lineage>
        <taxon>Bacteria</taxon>
        <taxon>Pseudomonadati</taxon>
        <taxon>Pseudomonadota</taxon>
        <taxon>Gammaproteobacteria</taxon>
        <taxon>Oceanospirillales</taxon>
        <taxon>Oleiphilaceae</taxon>
        <taxon>Oleiphilus</taxon>
    </lineage>
</organism>
<accession>A0A1Y0ID45</accession>
<reference evidence="1 2" key="1">
    <citation type="submission" date="2017-05" db="EMBL/GenBank/DDBJ databases">
        <title>Genomic insights into alkan degradation activity of Oleiphilus messinensis.</title>
        <authorList>
            <person name="Kozyavkin S.A."/>
            <person name="Slesarev A.I."/>
            <person name="Golyshin P.N."/>
            <person name="Korzhenkov A."/>
            <person name="Golyshina O.N."/>
            <person name="Toshchakov S.V."/>
        </authorList>
    </citation>
    <scope>NUCLEOTIDE SEQUENCE [LARGE SCALE GENOMIC DNA]</scope>
    <source>
        <strain evidence="1 2">ME102</strain>
    </source>
</reference>
<dbReference type="KEGG" id="ome:OLMES_3356"/>
<dbReference type="RefSeq" id="WP_087462295.1">
    <property type="nucleotide sequence ID" value="NZ_CP021425.1"/>
</dbReference>
<evidence type="ECO:0000313" key="1">
    <source>
        <dbReference type="EMBL" id="ARU57395.1"/>
    </source>
</evidence>
<name>A0A1Y0ID45_9GAMM</name>
<dbReference type="Proteomes" id="UP000196027">
    <property type="component" value="Chromosome"/>
</dbReference>
<sequence>MQILSDWVFNWLRGRKRRKDLKMKSRHLLAKLNEVDPQTRAMILAMAAIFRKRVIDKSAQLSKALNHPDKMSKERLGLIFELLQAIQNKMIQEKSALDAKLDELNIHDQAKVTHWEKSVLGMDLWLITIGSAYHPPMQRKASSIWQLLDNASEHIESAIQSLRALESTVDQLDPGKHKMYGAIDDAQWRALCDFRPAFFND</sequence>
<dbReference type="EMBL" id="CP021425">
    <property type="protein sequence ID" value="ARU57395.1"/>
    <property type="molecule type" value="Genomic_DNA"/>
</dbReference>
<gene>
    <name evidence="1" type="ORF">OLMES_3356</name>
</gene>
<keyword evidence="2" id="KW-1185">Reference proteome</keyword>